<keyword evidence="5" id="KW-0393">Immunoglobulin domain</keyword>
<proteinExistence type="predicted"/>
<accession>A0A0B7BGV4</accession>
<dbReference type="SUPFAM" id="SSF48726">
    <property type="entry name" value="Immunoglobulin"/>
    <property type="match status" value="1"/>
</dbReference>
<keyword evidence="3" id="KW-0732">Signal</keyword>
<dbReference type="FunFam" id="2.60.40.10:FF:000425">
    <property type="entry name" value="Myosin light chain kinase"/>
    <property type="match status" value="1"/>
</dbReference>
<evidence type="ECO:0000256" key="6">
    <source>
        <dbReference type="SAM" id="MobiDB-lite"/>
    </source>
</evidence>
<feature type="non-terminal residue" evidence="8">
    <location>
        <position position="712"/>
    </location>
</feature>
<dbReference type="EMBL" id="HACG01045232">
    <property type="protein sequence ID" value="CEK92097.1"/>
    <property type="molecule type" value="Transcribed_RNA"/>
</dbReference>
<dbReference type="PANTHER" id="PTHR45080:SF8">
    <property type="entry name" value="IG-LIKE DOMAIN-CONTAINING PROTEIN"/>
    <property type="match status" value="1"/>
</dbReference>
<dbReference type="InterPro" id="IPR050958">
    <property type="entry name" value="Cell_Adh-Cytoskel_Orgn"/>
</dbReference>
<dbReference type="InterPro" id="IPR007110">
    <property type="entry name" value="Ig-like_dom"/>
</dbReference>
<dbReference type="AlphaFoldDB" id="A0A0B7BGV4"/>
<feature type="domain" description="Ig-like" evidence="7">
    <location>
        <begin position="208"/>
        <end position="296"/>
    </location>
</feature>
<evidence type="ECO:0000256" key="5">
    <source>
        <dbReference type="ARBA" id="ARBA00023319"/>
    </source>
</evidence>
<evidence type="ECO:0000313" key="8">
    <source>
        <dbReference type="EMBL" id="CEK92097.1"/>
    </source>
</evidence>
<dbReference type="InterPro" id="IPR013098">
    <property type="entry name" value="Ig_I-set"/>
</dbReference>
<feature type="non-terminal residue" evidence="8">
    <location>
        <position position="1"/>
    </location>
</feature>
<reference evidence="8" key="1">
    <citation type="submission" date="2014-12" db="EMBL/GenBank/DDBJ databases">
        <title>Insight into the proteome of Arion vulgaris.</title>
        <authorList>
            <person name="Aradska J."/>
            <person name="Bulat T."/>
            <person name="Smidak R."/>
            <person name="Sarate P."/>
            <person name="Gangsoo J."/>
            <person name="Sialana F."/>
            <person name="Bilban M."/>
            <person name="Lubec G."/>
        </authorList>
    </citation>
    <scope>NUCLEOTIDE SEQUENCE</scope>
    <source>
        <tissue evidence="8">Skin</tissue>
    </source>
</reference>
<protein>
    <recommendedName>
        <fullName evidence="7">Ig-like domain-containing protein</fullName>
    </recommendedName>
</protein>
<dbReference type="GO" id="GO:0005886">
    <property type="term" value="C:plasma membrane"/>
    <property type="evidence" value="ECO:0007669"/>
    <property type="project" value="TreeGrafter"/>
</dbReference>
<dbReference type="PROSITE" id="PS50835">
    <property type="entry name" value="IG_LIKE"/>
    <property type="match status" value="1"/>
</dbReference>
<name>A0A0B7BGV4_9EUPU</name>
<dbReference type="InterPro" id="IPR013783">
    <property type="entry name" value="Ig-like_fold"/>
</dbReference>
<evidence type="ECO:0000256" key="2">
    <source>
        <dbReference type="ARBA" id="ARBA00022490"/>
    </source>
</evidence>
<dbReference type="Pfam" id="PF07679">
    <property type="entry name" value="I-set"/>
    <property type="match status" value="1"/>
</dbReference>
<keyword evidence="4" id="KW-1015">Disulfide bond</keyword>
<dbReference type="InterPro" id="IPR036179">
    <property type="entry name" value="Ig-like_dom_sf"/>
</dbReference>
<evidence type="ECO:0000256" key="4">
    <source>
        <dbReference type="ARBA" id="ARBA00023157"/>
    </source>
</evidence>
<comment type="subcellular location">
    <subcellularLocation>
        <location evidence="1">Cytoplasm</location>
    </subcellularLocation>
</comment>
<feature type="region of interest" description="Disordered" evidence="6">
    <location>
        <begin position="112"/>
        <end position="135"/>
    </location>
</feature>
<feature type="compositionally biased region" description="Low complexity" evidence="6">
    <location>
        <begin position="113"/>
        <end position="127"/>
    </location>
</feature>
<dbReference type="GO" id="GO:0007156">
    <property type="term" value="P:homophilic cell adhesion via plasma membrane adhesion molecules"/>
    <property type="evidence" value="ECO:0007669"/>
    <property type="project" value="TreeGrafter"/>
</dbReference>
<organism evidence="8">
    <name type="scientific">Arion vulgaris</name>
    <dbReference type="NCBI Taxonomy" id="1028688"/>
    <lineage>
        <taxon>Eukaryota</taxon>
        <taxon>Metazoa</taxon>
        <taxon>Spiralia</taxon>
        <taxon>Lophotrochozoa</taxon>
        <taxon>Mollusca</taxon>
        <taxon>Gastropoda</taxon>
        <taxon>Heterobranchia</taxon>
        <taxon>Euthyneura</taxon>
        <taxon>Panpulmonata</taxon>
        <taxon>Eupulmonata</taxon>
        <taxon>Stylommatophora</taxon>
        <taxon>Helicina</taxon>
        <taxon>Arionoidea</taxon>
        <taxon>Arionidae</taxon>
        <taxon>Arion</taxon>
    </lineage>
</organism>
<evidence type="ECO:0000256" key="1">
    <source>
        <dbReference type="ARBA" id="ARBA00004496"/>
    </source>
</evidence>
<dbReference type="Gene3D" id="2.60.40.10">
    <property type="entry name" value="Immunoglobulins"/>
    <property type="match status" value="1"/>
</dbReference>
<evidence type="ECO:0000259" key="7">
    <source>
        <dbReference type="PROSITE" id="PS50835"/>
    </source>
</evidence>
<dbReference type="GO" id="GO:0005737">
    <property type="term" value="C:cytoplasm"/>
    <property type="evidence" value="ECO:0007669"/>
    <property type="project" value="UniProtKB-SubCell"/>
</dbReference>
<evidence type="ECO:0000256" key="3">
    <source>
        <dbReference type="ARBA" id="ARBA00022729"/>
    </source>
</evidence>
<sequence length="712" mass="81440">PSEITVEFVKPSEEQPEFKIDFVQEIPDTTAVSEVEVEVTESIEESEIPIELETVKESKADETTTDVAEDVLEQPKITEIDKQDSGVASEVVEEFAELFIKKVIADVRELQPQEEPVSQEEVPVVEESQPEEQPDQVDRFVTEYSQDVVKDTDTTVTSSIYIETVATSERSQLDLIVKEQLEDETVTVAETEHITETLELQLEQPEAPRFITTLREITVMENTKLVLEVVFTGRPAPNVVWLVDDEELLPADDLEIVTESNRSTLTISEVYSDDEGEYKVELTNEVGRCTSSAYINILPASLPTSEEETTVKEEITFVPSELQPVTEQEIAAPEDITETEIPETITIVHEENIEKVETQVAAPHEVTEIEIKPQLQKVDTQKTFIEELVIGPKPQTSEIQFDQTSVEHFQEIVDVEQDEVIEVTEGERFTEEISFDIKKKQPEYGEIVLQIDTRKEETTDKEIEVEVSSTNIYSETLNVEREVSEAEKFKEAIYLDISKQQPKLAEIQFQFDQKQQDVTIRETVDVDITEDVDINISSQELYQEGISFIHTQQKEVQQVDIPDTEKTEKLYVSETGITREETVDISSDTITVDEVRPTEIEEVSEIPKEEMAEVPDVEIEKPKEETVIEEREVIIVDYEAPQEVEEIKEIVEVGEVEETREVAIDQPRHEIIEETKETFVVDKEKLQDVTEIIEELDTSRYEETIEFNIEKP</sequence>
<keyword evidence="2" id="KW-0963">Cytoplasm</keyword>
<gene>
    <name evidence="8" type="primary">ORF186585</name>
</gene>
<dbReference type="PANTHER" id="PTHR45080">
    <property type="entry name" value="CONTACTIN 5"/>
    <property type="match status" value="1"/>
</dbReference>